<protein>
    <submittedName>
        <fullName evidence="1">507_t:CDS:1</fullName>
    </submittedName>
</protein>
<keyword evidence="2" id="KW-1185">Reference proteome</keyword>
<dbReference type="EMBL" id="CAJVQC010053305">
    <property type="protein sequence ID" value="CAG8792706.1"/>
    <property type="molecule type" value="Genomic_DNA"/>
</dbReference>
<comment type="caution">
    <text evidence="1">The sequence shown here is derived from an EMBL/GenBank/DDBJ whole genome shotgun (WGS) entry which is preliminary data.</text>
</comment>
<gene>
    <name evidence="1" type="ORF">RPERSI_LOCUS19446</name>
</gene>
<evidence type="ECO:0000313" key="2">
    <source>
        <dbReference type="Proteomes" id="UP000789920"/>
    </source>
</evidence>
<evidence type="ECO:0000313" key="1">
    <source>
        <dbReference type="EMBL" id="CAG8792706.1"/>
    </source>
</evidence>
<proteinExistence type="predicted"/>
<reference evidence="1" key="1">
    <citation type="submission" date="2021-06" db="EMBL/GenBank/DDBJ databases">
        <authorList>
            <person name="Kallberg Y."/>
            <person name="Tangrot J."/>
            <person name="Rosling A."/>
        </authorList>
    </citation>
    <scope>NUCLEOTIDE SEQUENCE</scope>
    <source>
        <strain evidence="1">MA461A</strain>
    </source>
</reference>
<sequence>MEYYELCKLDETIPLKKQNLFASKYPFRLLVVDTSESGKTSMVVHLLLGSKYPKIYPWMSGEKHGHKVPKGGSKNFGERYIPCDNLIVVAQYQDEELWEAVQCFYKFIAMDKQAPWYENVRFKLIVPEELPDISSFKRTGQFTVIVFDDLAGEPLATQLKVILFFRSGRHNGISSIYIAQRFYETYSNIRGNLKYISLHHGCGTLDSIKRILKDTHDDYEPLAKKIYEIIKKHFVVIDI</sequence>
<name>A0ACA9RI33_9GLOM</name>
<dbReference type="Proteomes" id="UP000789920">
    <property type="component" value="Unassembled WGS sequence"/>
</dbReference>
<accession>A0ACA9RI33</accession>
<organism evidence="1 2">
    <name type="scientific">Racocetra persica</name>
    <dbReference type="NCBI Taxonomy" id="160502"/>
    <lineage>
        <taxon>Eukaryota</taxon>
        <taxon>Fungi</taxon>
        <taxon>Fungi incertae sedis</taxon>
        <taxon>Mucoromycota</taxon>
        <taxon>Glomeromycotina</taxon>
        <taxon>Glomeromycetes</taxon>
        <taxon>Diversisporales</taxon>
        <taxon>Gigasporaceae</taxon>
        <taxon>Racocetra</taxon>
    </lineage>
</organism>